<dbReference type="OrthoDB" id="1094867at2"/>
<dbReference type="SUPFAM" id="SSF53474">
    <property type="entry name" value="alpha/beta-Hydrolases"/>
    <property type="match status" value="1"/>
</dbReference>
<sequence length="302" mass="33783">MRNLTTILKTLVLTAVVFAWPSNRQTLLAEPIRAGASSFVFESPNGGEMTVWTYRPERHNQDGPVLFVLHGTKRNADQYRDAWIEHAERIGALLVVPEFTKADFPSGAGYQQMNVVTAEGQPVPREKWACQRIEQIFDFVTQENRLSVQDYYLYGHSAGGQFVHRMLLLMPEARVALAIPANSGWYTLPKLDLAYPEGLDVTPADEESLKQVLSKNVVVLLGDADNDPNHKYLPRGVAAMQQGPHRFARGQHFVETLQKEAARLGVKPQWKVEVVPGVGHSDPKMSPVAAKLIAEHVKSRQR</sequence>
<dbReference type="PANTHER" id="PTHR35560:SF3">
    <property type="entry name" value="PEPTIDASE S9 PROLYL OLIGOPEPTIDASE CATALYTIC DOMAIN-CONTAINING PROTEIN"/>
    <property type="match status" value="1"/>
</dbReference>
<keyword evidence="1" id="KW-0378">Hydrolase</keyword>
<dbReference type="AlphaFoldDB" id="A0A2S8G8X7"/>
<protein>
    <submittedName>
        <fullName evidence="1">Alpha/beta hydrolase</fullName>
    </submittedName>
</protein>
<evidence type="ECO:0000313" key="2">
    <source>
        <dbReference type="Proteomes" id="UP000239388"/>
    </source>
</evidence>
<dbReference type="EMBL" id="PUIB01000007">
    <property type="protein sequence ID" value="PQO40883.1"/>
    <property type="molecule type" value="Genomic_DNA"/>
</dbReference>
<accession>A0A2S8G8X7</accession>
<organism evidence="1 2">
    <name type="scientific">Blastopirellula marina</name>
    <dbReference type="NCBI Taxonomy" id="124"/>
    <lineage>
        <taxon>Bacteria</taxon>
        <taxon>Pseudomonadati</taxon>
        <taxon>Planctomycetota</taxon>
        <taxon>Planctomycetia</taxon>
        <taxon>Pirellulales</taxon>
        <taxon>Pirellulaceae</taxon>
        <taxon>Blastopirellula</taxon>
    </lineage>
</organism>
<dbReference type="GO" id="GO:0016787">
    <property type="term" value="F:hydrolase activity"/>
    <property type="evidence" value="ECO:0007669"/>
    <property type="project" value="UniProtKB-KW"/>
</dbReference>
<comment type="caution">
    <text evidence="1">The sequence shown here is derived from an EMBL/GenBank/DDBJ whole genome shotgun (WGS) entry which is preliminary data.</text>
</comment>
<dbReference type="InterPro" id="IPR029058">
    <property type="entry name" value="AB_hydrolase_fold"/>
</dbReference>
<proteinExistence type="predicted"/>
<dbReference type="Proteomes" id="UP000239388">
    <property type="component" value="Unassembled WGS sequence"/>
</dbReference>
<dbReference type="PANTHER" id="PTHR35560">
    <property type="entry name" value="BLL0132 PROTEIN"/>
    <property type="match status" value="1"/>
</dbReference>
<evidence type="ECO:0000313" key="1">
    <source>
        <dbReference type="EMBL" id="PQO40883.1"/>
    </source>
</evidence>
<reference evidence="1 2" key="1">
    <citation type="submission" date="2018-02" db="EMBL/GenBank/DDBJ databases">
        <title>Comparative genomes isolates from brazilian mangrove.</title>
        <authorList>
            <person name="Araujo J.E."/>
            <person name="Taketani R.G."/>
            <person name="Silva M.C.P."/>
            <person name="Loureco M.V."/>
            <person name="Andreote F.D."/>
        </authorList>
    </citation>
    <scope>NUCLEOTIDE SEQUENCE [LARGE SCALE GENOMIC DNA]</scope>
    <source>
        <strain evidence="1 2">NAP PRIS-MGV</strain>
    </source>
</reference>
<dbReference type="RefSeq" id="WP_105352073.1">
    <property type="nucleotide sequence ID" value="NZ_PUIB01000007.1"/>
</dbReference>
<dbReference type="Gene3D" id="3.40.50.1820">
    <property type="entry name" value="alpha/beta hydrolase"/>
    <property type="match status" value="1"/>
</dbReference>
<gene>
    <name evidence="1" type="ORF">C5Y98_04710</name>
</gene>
<name>A0A2S8G8X7_9BACT</name>